<evidence type="ECO:0000256" key="2">
    <source>
        <dbReference type="ARBA" id="ARBA00022679"/>
    </source>
</evidence>
<keyword evidence="3" id="KW-1133">Transmembrane helix</keyword>
<dbReference type="SUPFAM" id="SSF51161">
    <property type="entry name" value="Trimeric LpxA-like enzymes"/>
    <property type="match status" value="1"/>
</dbReference>
<proteinExistence type="inferred from homology"/>
<feature type="transmembrane region" description="Helical" evidence="3">
    <location>
        <begin position="12"/>
        <end position="35"/>
    </location>
</feature>
<dbReference type="Pfam" id="PF14602">
    <property type="entry name" value="Hexapep_2"/>
    <property type="match status" value="1"/>
</dbReference>
<evidence type="ECO:0000256" key="3">
    <source>
        <dbReference type="SAM" id="Phobius"/>
    </source>
</evidence>
<dbReference type="InterPro" id="IPR011004">
    <property type="entry name" value="Trimer_LpxA-like_sf"/>
</dbReference>
<sequence length="248" mass="26765">MNQPGWRKRFLTPIQVLLTGALFVEAAAIFGLAAFPALKVIEWSLDLPLRGDLRLLGLGLALGAAWFVFGAALLVLLPLARWITFAAGTPVGTYSYLSWQGWRWASYNALTLFLRFTFVHWIRLTPLLPAFHRLMGMRIGKRVQINTAVVADQNLISIGDDTVIGGDVTLVAHVAERGRLHAAPVVIGRNVTVGLMAVIFPGCVLGDGSILAAGSVLSKGTRVGPGEIWAGVPARRVGTRRLPGRTHC</sequence>
<name>A0AA48GVH4_9BACT</name>
<dbReference type="GO" id="GO:0005829">
    <property type="term" value="C:cytosol"/>
    <property type="evidence" value="ECO:0007669"/>
    <property type="project" value="TreeGrafter"/>
</dbReference>
<keyword evidence="2" id="KW-0808">Transferase</keyword>
<evidence type="ECO:0000313" key="4">
    <source>
        <dbReference type="EMBL" id="BDU78564.1"/>
    </source>
</evidence>
<dbReference type="Gene3D" id="2.160.10.10">
    <property type="entry name" value="Hexapeptide repeat proteins"/>
    <property type="match status" value="1"/>
</dbReference>
<dbReference type="Proteomes" id="UP001228113">
    <property type="component" value="Chromosome"/>
</dbReference>
<evidence type="ECO:0000256" key="1">
    <source>
        <dbReference type="ARBA" id="ARBA00007274"/>
    </source>
</evidence>
<gene>
    <name evidence="4" type="ORF">METESE_35220</name>
</gene>
<protein>
    <submittedName>
        <fullName evidence="4">Uncharacterized protein</fullName>
    </submittedName>
</protein>
<organism evidence="4 5">
    <name type="scientific">Mesoterricola sediminis</name>
    <dbReference type="NCBI Taxonomy" id="2927980"/>
    <lineage>
        <taxon>Bacteria</taxon>
        <taxon>Pseudomonadati</taxon>
        <taxon>Acidobacteriota</taxon>
        <taxon>Holophagae</taxon>
        <taxon>Holophagales</taxon>
        <taxon>Holophagaceae</taxon>
        <taxon>Mesoterricola</taxon>
    </lineage>
</organism>
<dbReference type="EMBL" id="AP027081">
    <property type="protein sequence ID" value="BDU78564.1"/>
    <property type="molecule type" value="Genomic_DNA"/>
</dbReference>
<dbReference type="InterPro" id="IPR051159">
    <property type="entry name" value="Hexapeptide_acetyltransf"/>
</dbReference>
<comment type="similarity">
    <text evidence="1">Belongs to the transferase hexapeptide repeat family.</text>
</comment>
<dbReference type="PANTHER" id="PTHR23416:SF23">
    <property type="entry name" value="ACETYLTRANSFERASE C18B11.09C-RELATED"/>
    <property type="match status" value="1"/>
</dbReference>
<dbReference type="CDD" id="cd04647">
    <property type="entry name" value="LbH_MAT_like"/>
    <property type="match status" value="1"/>
</dbReference>
<feature type="transmembrane region" description="Helical" evidence="3">
    <location>
        <begin position="55"/>
        <end position="77"/>
    </location>
</feature>
<reference evidence="4" key="1">
    <citation type="journal article" date="2023" name="Int. J. Syst. Evol. Microbiol.">
        <title>Mesoterricola silvestris gen. nov., sp. nov., Mesoterricola sediminis sp. nov., Geothrix oryzae sp. nov., Geothrix edaphica sp. nov., Geothrix rubra sp. nov., and Geothrix limicola sp. nov., six novel members of Acidobacteriota isolated from soils.</title>
        <authorList>
            <person name="Itoh H."/>
            <person name="Sugisawa Y."/>
            <person name="Mise K."/>
            <person name="Xu Z."/>
            <person name="Kuniyasu M."/>
            <person name="Ushijima N."/>
            <person name="Kawano K."/>
            <person name="Kobayashi E."/>
            <person name="Shiratori Y."/>
            <person name="Masuda Y."/>
            <person name="Senoo K."/>
        </authorList>
    </citation>
    <scope>NUCLEOTIDE SEQUENCE</scope>
    <source>
        <strain evidence="4">W786</strain>
    </source>
</reference>
<keyword evidence="3" id="KW-0812">Transmembrane</keyword>
<keyword evidence="3" id="KW-0472">Membrane</keyword>
<dbReference type="InterPro" id="IPR001451">
    <property type="entry name" value="Hexapep"/>
</dbReference>
<dbReference type="PANTHER" id="PTHR23416">
    <property type="entry name" value="SIALIC ACID SYNTHASE-RELATED"/>
    <property type="match status" value="1"/>
</dbReference>
<dbReference type="RefSeq" id="WP_243334583.1">
    <property type="nucleotide sequence ID" value="NZ_AP027081.1"/>
</dbReference>
<evidence type="ECO:0000313" key="5">
    <source>
        <dbReference type="Proteomes" id="UP001228113"/>
    </source>
</evidence>
<keyword evidence="5" id="KW-1185">Reference proteome</keyword>
<dbReference type="AlphaFoldDB" id="A0AA48GVH4"/>
<dbReference type="GO" id="GO:0008374">
    <property type="term" value="F:O-acyltransferase activity"/>
    <property type="evidence" value="ECO:0007669"/>
    <property type="project" value="TreeGrafter"/>
</dbReference>
<dbReference type="KEGG" id="msea:METESE_35220"/>
<accession>A0AA48GVH4</accession>